<protein>
    <recommendedName>
        <fullName evidence="1">Glycosyltransferase 2-like domain-containing protein</fullName>
    </recommendedName>
</protein>
<dbReference type="InterPro" id="IPR001173">
    <property type="entry name" value="Glyco_trans_2-like"/>
</dbReference>
<dbReference type="AlphaFoldDB" id="F8X276"/>
<feature type="domain" description="Glycosyltransferase 2-like" evidence="1">
    <location>
        <begin position="6"/>
        <end position="134"/>
    </location>
</feature>
<accession>F8X276</accession>
<dbReference type="RefSeq" id="WP_006843526.1">
    <property type="nucleotide sequence ID" value="NZ_AQWJ01000005.1"/>
</dbReference>
<keyword evidence="3" id="KW-1185">Reference proteome</keyword>
<evidence type="ECO:0000259" key="1">
    <source>
        <dbReference type="Pfam" id="PF00535"/>
    </source>
</evidence>
<dbReference type="PANTHER" id="PTHR43685:SF2">
    <property type="entry name" value="GLYCOSYLTRANSFERASE 2-LIKE DOMAIN-CONTAINING PROTEIN"/>
    <property type="match status" value="1"/>
</dbReference>
<dbReference type="OrthoDB" id="6307329at2"/>
<dbReference type="SUPFAM" id="SSF53448">
    <property type="entry name" value="Nucleotide-diphospho-sugar transferases"/>
    <property type="match status" value="1"/>
</dbReference>
<dbReference type="CDD" id="cd00761">
    <property type="entry name" value="Glyco_tranf_GTA_type"/>
    <property type="match status" value="1"/>
</dbReference>
<dbReference type="GeneID" id="78082786"/>
<dbReference type="Pfam" id="PF00535">
    <property type="entry name" value="Glycos_transf_2"/>
    <property type="match status" value="1"/>
</dbReference>
<dbReference type="InterPro" id="IPR029044">
    <property type="entry name" value="Nucleotide-diphossugar_trans"/>
</dbReference>
<dbReference type="Gene3D" id="3.90.550.10">
    <property type="entry name" value="Spore Coat Polysaccharide Biosynthesis Protein SpsA, Chain A"/>
    <property type="match status" value="1"/>
</dbReference>
<dbReference type="Proteomes" id="UP000006420">
    <property type="component" value="Unassembled WGS sequence"/>
</dbReference>
<evidence type="ECO:0000313" key="2">
    <source>
        <dbReference type="EMBL" id="EGK05892.1"/>
    </source>
</evidence>
<reference evidence="2 3" key="1">
    <citation type="submission" date="2011-04" db="EMBL/GenBank/DDBJ databases">
        <title>The Genome Sequence of Dysgonomonas mossii DSM 22836.</title>
        <authorList>
            <consortium name="The Broad Institute Genome Sequencing Platform"/>
            <person name="Earl A."/>
            <person name="Ward D."/>
            <person name="Feldgarden M."/>
            <person name="Gevers D."/>
            <person name="Pudlo N."/>
            <person name="Martens E."/>
            <person name="Allen-Vercoe E."/>
            <person name="Young S.K."/>
            <person name="Zeng Q."/>
            <person name="Gargeya S."/>
            <person name="Fitzgerald M."/>
            <person name="Haas B."/>
            <person name="Abouelleil A."/>
            <person name="Alvarado L."/>
            <person name="Arachchi H.M."/>
            <person name="Berlin A."/>
            <person name="Brown A."/>
            <person name="Chapman S.B."/>
            <person name="Chen Z."/>
            <person name="Dunbar C."/>
            <person name="Freedman E."/>
            <person name="Gearin G."/>
            <person name="Gellesch M."/>
            <person name="Goldberg J."/>
            <person name="Griggs A."/>
            <person name="Gujja S."/>
            <person name="Heiman D."/>
            <person name="Howarth C."/>
            <person name="Larson L."/>
            <person name="Lui A."/>
            <person name="MacDonald P.J.P."/>
            <person name="Mehta T."/>
            <person name="Montmayeur A."/>
            <person name="Murphy C."/>
            <person name="Neiman D."/>
            <person name="Pearson M."/>
            <person name="Priest M."/>
            <person name="Roberts A."/>
            <person name="Saif S."/>
            <person name="Shea T."/>
            <person name="Shenoy N."/>
            <person name="Sisk P."/>
            <person name="Stolte C."/>
            <person name="Sykes S."/>
            <person name="Yandava C."/>
            <person name="Wortman J."/>
            <person name="Nusbaum C."/>
            <person name="Birren B."/>
        </authorList>
    </citation>
    <scope>NUCLEOTIDE SEQUENCE [LARGE SCALE GENOMIC DNA]</scope>
    <source>
        <strain evidence="2 3">DSM 22836</strain>
    </source>
</reference>
<proteinExistence type="predicted"/>
<organism evidence="2 3">
    <name type="scientific">Dysgonomonas mossii DSM 22836</name>
    <dbReference type="NCBI Taxonomy" id="742767"/>
    <lineage>
        <taxon>Bacteria</taxon>
        <taxon>Pseudomonadati</taxon>
        <taxon>Bacteroidota</taxon>
        <taxon>Bacteroidia</taxon>
        <taxon>Bacteroidales</taxon>
        <taxon>Dysgonomonadaceae</taxon>
        <taxon>Dysgonomonas</taxon>
    </lineage>
</organism>
<dbReference type="HOGENOM" id="CLU_025996_0_7_10"/>
<dbReference type="EMBL" id="ADLW01000010">
    <property type="protein sequence ID" value="EGK05892.1"/>
    <property type="molecule type" value="Genomic_DNA"/>
</dbReference>
<dbReference type="PANTHER" id="PTHR43685">
    <property type="entry name" value="GLYCOSYLTRANSFERASE"/>
    <property type="match status" value="1"/>
</dbReference>
<dbReference type="eggNOG" id="COG1216">
    <property type="taxonomic scope" value="Bacteria"/>
</dbReference>
<evidence type="ECO:0000313" key="3">
    <source>
        <dbReference type="Proteomes" id="UP000006420"/>
    </source>
</evidence>
<dbReference type="InterPro" id="IPR050834">
    <property type="entry name" value="Glycosyltransf_2"/>
</dbReference>
<gene>
    <name evidence="2" type="ORF">HMPREF9456_02156</name>
</gene>
<name>F8X276_9BACT</name>
<comment type="caution">
    <text evidence="2">The sequence shown here is derived from an EMBL/GenBank/DDBJ whole genome shotgun (WGS) entry which is preliminary data.</text>
</comment>
<dbReference type="GO" id="GO:0044010">
    <property type="term" value="P:single-species biofilm formation"/>
    <property type="evidence" value="ECO:0007669"/>
    <property type="project" value="TreeGrafter"/>
</dbReference>
<sequence>MMTTISIIVPCYNQAQYLPDCLQSVVEQTYSHWECIIVNDGSPDNTEAVALEWAAKDNRIKYLKKENGGLCSARNAGISNAEGKWILPLDADDKIGKDYLKFAHDIMVSKSEVGLIYANANYFGDREEVWALPEYNLKTLLRANMIYCSAFYKKEDWIRIGGYDTNMKNGWEDWEFWIHLLGTSNKKVYKLEYTGFYYRIKNNSMIYTFVRNDEVLLNTIKYVFKKHIDLYLNNFGTYQYLLDTIDDLRYSEHILKEKTGRYENNLMIKFQKKIYFFFKKILSKN</sequence>
<dbReference type="STRING" id="742767.HMPREF9456_02156"/>